<reference evidence="1 2" key="1">
    <citation type="submission" date="2020-05" db="EMBL/GenBank/DDBJ databases">
        <authorList>
            <person name="Whitworth D."/>
        </authorList>
    </citation>
    <scope>NUCLEOTIDE SEQUENCE [LARGE SCALE GENOMIC DNA]</scope>
    <source>
        <strain evidence="1 2">AB043B</strain>
    </source>
</reference>
<gene>
    <name evidence="1" type="primary">cglC</name>
    <name evidence="1" type="ORF">HMI49_35370</name>
</gene>
<sequence length="168" mass="18109">MFVRSALFLSAVLLLGGCDVTTELGKPCTLVRKATPAEQEAQGREVVEVKEKDIAAEQDFISFGSLECEDLICVRDDASPRSADPEAPALGYCSKECVQGTTTGCEITRTVDDVEKGLKERMTCRPLLLDQDTLDAIRAADEGFYRRTFGENNSPYFCAGATPAAAGT</sequence>
<dbReference type="AlphaFoldDB" id="A0A3A8GPC4"/>
<keyword evidence="1" id="KW-0449">Lipoprotein</keyword>
<dbReference type="NCBIfam" id="NF033754">
    <property type="entry name" value="gliding_CglC"/>
    <property type="match status" value="1"/>
</dbReference>
<comment type="caution">
    <text evidence="1">The sequence shown here is derived from an EMBL/GenBank/DDBJ whole genome shotgun (WGS) entry which is preliminary data.</text>
</comment>
<dbReference type="EMBL" id="JABFJV010000326">
    <property type="protein sequence ID" value="NOK38491.1"/>
    <property type="molecule type" value="Genomic_DNA"/>
</dbReference>
<organism evidence="1 2">
    <name type="scientific">Corallococcus exercitus</name>
    <dbReference type="NCBI Taxonomy" id="2316736"/>
    <lineage>
        <taxon>Bacteria</taxon>
        <taxon>Pseudomonadati</taxon>
        <taxon>Myxococcota</taxon>
        <taxon>Myxococcia</taxon>
        <taxon>Myxococcales</taxon>
        <taxon>Cystobacterineae</taxon>
        <taxon>Myxococcaceae</taxon>
        <taxon>Corallococcus</taxon>
    </lineage>
</organism>
<keyword evidence="2" id="KW-1185">Reference proteome</keyword>
<evidence type="ECO:0000313" key="1">
    <source>
        <dbReference type="EMBL" id="NOK38491.1"/>
    </source>
</evidence>
<dbReference type="Proteomes" id="UP000563426">
    <property type="component" value="Unassembled WGS sequence"/>
</dbReference>
<dbReference type="OrthoDB" id="5381811at2"/>
<proteinExistence type="predicted"/>
<evidence type="ECO:0000313" key="2">
    <source>
        <dbReference type="Proteomes" id="UP000563426"/>
    </source>
</evidence>
<protein>
    <submittedName>
        <fullName evidence="1">Adventurous gliding motility lipoprotein CglC</fullName>
    </submittedName>
</protein>
<name>A0A3A8GPC4_9BACT</name>
<dbReference type="PROSITE" id="PS51257">
    <property type="entry name" value="PROKAR_LIPOPROTEIN"/>
    <property type="match status" value="1"/>
</dbReference>
<dbReference type="RefSeq" id="WP_120530705.1">
    <property type="nucleotide sequence ID" value="NZ_JABFJV010000326.1"/>
</dbReference>
<accession>A0A3A8GPC4</accession>